<dbReference type="OrthoDB" id="9807195at2"/>
<sequence length="511" mass="58760">MKGIHSAIIDIGSNTIRLVIYRYSKGEGLQEINNIKTVARLRTYLQPDGNLSEEGINVLKNALITYKKIMEDFNVEKVKAVATAAIRQARNKEDILLQMEEQTGIKVEVLSEYEEAYFGYLAVVHTMDLPAAITIDIGGGSTEITLFVNKKLHHTVSFPFGTVSLKQSFVSGEKINRKEKNRLSESLKNHFEKYSWMKDVRLPIVGIGGSARNLAHIHQHLTGYPISGIHQYEMDREAFNRLNCFLGKQTLDELKQVDGLSSDRADIIEIALVVFQSLMDIVNTDAFFVSKSGLREGLIIHSVMQANPEAFRIDQIFEEYANHFAHKCGRTAQEVDAMVRLTENFYLESCQWDLLQHRESHLQLLKKAARLFSIGDYFETDSSNQHTFYLIANQSVPGLLHKDRIKVALLASYKNKDYFRRLSKPFRSWFTRDELKTLQKFGALLKFVYSLNVSKKDVVKSIKMELEEDMLILYIFLKNRTAAEIYRAENQKKHIEKLFRKKVKLEFINEG</sequence>
<dbReference type="Gene3D" id="3.30.420.150">
    <property type="entry name" value="Exopolyphosphatase. Domain 2"/>
    <property type="match status" value="1"/>
</dbReference>
<feature type="domain" description="Ppx/GppA phosphatase N-terminal" evidence="2">
    <location>
        <begin position="19"/>
        <end position="303"/>
    </location>
</feature>
<dbReference type="InterPro" id="IPR050273">
    <property type="entry name" value="GppA/Ppx_hydrolase"/>
</dbReference>
<dbReference type="Pfam" id="PF02541">
    <property type="entry name" value="Ppx-GppA"/>
    <property type="match status" value="1"/>
</dbReference>
<evidence type="ECO:0000259" key="3">
    <source>
        <dbReference type="Pfam" id="PF21447"/>
    </source>
</evidence>
<dbReference type="InterPro" id="IPR048950">
    <property type="entry name" value="Ppx_GppA_C"/>
</dbReference>
<dbReference type="Pfam" id="PF21447">
    <property type="entry name" value="Ppx-GppA_III"/>
    <property type="match status" value="1"/>
</dbReference>
<dbReference type="InterPro" id="IPR003695">
    <property type="entry name" value="Ppx_GppA_N"/>
</dbReference>
<reference evidence="4 5" key="1">
    <citation type="submission" date="2019-06" db="EMBL/GenBank/DDBJ databases">
        <title>Genome sequence of Ureibacillus terrenus.</title>
        <authorList>
            <person name="Maclea K.S."/>
            <person name="Simoes M."/>
        </authorList>
    </citation>
    <scope>NUCLEOTIDE SEQUENCE [LARGE SCALE GENOMIC DNA]</scope>
    <source>
        <strain evidence="4 5">ATCC BAA-384</strain>
    </source>
</reference>
<dbReference type="Gene3D" id="3.30.420.40">
    <property type="match status" value="1"/>
</dbReference>
<dbReference type="EMBL" id="VIGD01000017">
    <property type="protein sequence ID" value="TQE89715.1"/>
    <property type="molecule type" value="Genomic_DNA"/>
</dbReference>
<organism evidence="4 5">
    <name type="scientific">Ureibacillus terrenus</name>
    <dbReference type="NCBI Taxonomy" id="118246"/>
    <lineage>
        <taxon>Bacteria</taxon>
        <taxon>Bacillati</taxon>
        <taxon>Bacillota</taxon>
        <taxon>Bacilli</taxon>
        <taxon>Bacillales</taxon>
        <taxon>Caryophanaceae</taxon>
        <taxon>Ureibacillus</taxon>
    </lineage>
</organism>
<dbReference type="RefSeq" id="WP_141602967.1">
    <property type="nucleotide sequence ID" value="NZ_JARMSC010000043.1"/>
</dbReference>
<gene>
    <name evidence="4" type="ORF">FKZ59_11830</name>
</gene>
<proteinExistence type="inferred from homology"/>
<dbReference type="Proteomes" id="UP000315753">
    <property type="component" value="Unassembled WGS sequence"/>
</dbReference>
<dbReference type="AlphaFoldDB" id="A0A540UYZ2"/>
<evidence type="ECO:0000259" key="2">
    <source>
        <dbReference type="Pfam" id="PF02541"/>
    </source>
</evidence>
<evidence type="ECO:0000256" key="1">
    <source>
        <dbReference type="ARBA" id="ARBA00007125"/>
    </source>
</evidence>
<protein>
    <submittedName>
        <fullName evidence="4">Ppx/GppA family phosphatase</fullName>
    </submittedName>
</protein>
<dbReference type="SUPFAM" id="SSF109604">
    <property type="entry name" value="HD-domain/PDEase-like"/>
    <property type="match status" value="1"/>
</dbReference>
<comment type="caution">
    <text evidence="4">The sequence shown here is derived from an EMBL/GenBank/DDBJ whole genome shotgun (WGS) entry which is preliminary data.</text>
</comment>
<keyword evidence="5" id="KW-1185">Reference proteome</keyword>
<dbReference type="CDD" id="cd24052">
    <property type="entry name" value="ASKHA_NBD_HpPPX-GppA-like"/>
    <property type="match status" value="1"/>
</dbReference>
<dbReference type="PANTHER" id="PTHR30005:SF0">
    <property type="entry name" value="RETROGRADE REGULATION PROTEIN 2"/>
    <property type="match status" value="1"/>
</dbReference>
<dbReference type="PANTHER" id="PTHR30005">
    <property type="entry name" value="EXOPOLYPHOSPHATASE"/>
    <property type="match status" value="1"/>
</dbReference>
<dbReference type="GO" id="GO:0006357">
    <property type="term" value="P:regulation of transcription by RNA polymerase II"/>
    <property type="evidence" value="ECO:0007669"/>
    <property type="project" value="TreeGrafter"/>
</dbReference>
<dbReference type="InterPro" id="IPR043129">
    <property type="entry name" value="ATPase_NBD"/>
</dbReference>
<evidence type="ECO:0000313" key="4">
    <source>
        <dbReference type="EMBL" id="TQE89715.1"/>
    </source>
</evidence>
<evidence type="ECO:0000313" key="5">
    <source>
        <dbReference type="Proteomes" id="UP000315753"/>
    </source>
</evidence>
<feature type="domain" description="Ppx/GppA phosphatase C-terminal" evidence="3">
    <location>
        <begin position="350"/>
        <end position="470"/>
    </location>
</feature>
<name>A0A540UYZ2_9BACL</name>
<dbReference type="Gene3D" id="1.10.3210.10">
    <property type="entry name" value="Hypothetical protein af1432"/>
    <property type="match status" value="1"/>
</dbReference>
<comment type="similarity">
    <text evidence="1">Belongs to the GppA/Ppx family.</text>
</comment>
<dbReference type="SUPFAM" id="SSF53067">
    <property type="entry name" value="Actin-like ATPase domain"/>
    <property type="match status" value="2"/>
</dbReference>
<accession>A0A540UYZ2</accession>